<reference evidence="1 2" key="1">
    <citation type="submission" date="2021-12" db="EMBL/GenBank/DDBJ databases">
        <title>Genome sequencing of bacteria with rrn-lacking chromosome and rrn-plasmid.</title>
        <authorList>
            <person name="Anda M."/>
            <person name="Iwasaki W."/>
        </authorList>
    </citation>
    <scope>NUCLEOTIDE SEQUENCE [LARGE SCALE GENOMIC DNA]</scope>
    <source>
        <strain evidence="1 2">DSM 100852</strain>
    </source>
</reference>
<sequence>MDLSVKIYTYTKGFPKGELFGLTSQMRRSAVSIPSNIIVEGAGRNSNKEFSQFIGIAKGSLFELETQIILSSRIGYLQNEQLSDLENDSKAIHKMLYGLQKSLNKD</sequence>
<dbReference type="CDD" id="cd16377">
    <property type="entry name" value="23S_rRNA_IVP_like"/>
    <property type="match status" value="1"/>
</dbReference>
<dbReference type="InterPro" id="IPR036583">
    <property type="entry name" value="23S_rRNA_IVS_sf"/>
</dbReference>
<evidence type="ECO:0000313" key="2">
    <source>
        <dbReference type="Proteomes" id="UP001348817"/>
    </source>
</evidence>
<accession>A0AAU9CLW7</accession>
<name>A0AAU9CLW7_9BACT</name>
<evidence type="ECO:0000313" key="1">
    <source>
        <dbReference type="EMBL" id="BDD11188.1"/>
    </source>
</evidence>
<dbReference type="Gene3D" id="1.20.1440.60">
    <property type="entry name" value="23S rRNA-intervening sequence"/>
    <property type="match status" value="1"/>
</dbReference>
<keyword evidence="2" id="KW-1185">Reference proteome</keyword>
<dbReference type="Pfam" id="PF05635">
    <property type="entry name" value="23S_rRNA_IVP"/>
    <property type="match status" value="1"/>
</dbReference>
<dbReference type="Proteomes" id="UP001348817">
    <property type="component" value="Chromosome"/>
</dbReference>
<gene>
    <name evidence="1" type="ORF">FUAX_36200</name>
</gene>
<organism evidence="1 2">
    <name type="scientific">Fulvitalea axinellae</name>
    <dbReference type="NCBI Taxonomy" id="1182444"/>
    <lineage>
        <taxon>Bacteria</taxon>
        <taxon>Pseudomonadati</taxon>
        <taxon>Bacteroidota</taxon>
        <taxon>Cytophagia</taxon>
        <taxon>Cytophagales</taxon>
        <taxon>Persicobacteraceae</taxon>
        <taxon>Fulvitalea</taxon>
    </lineage>
</organism>
<dbReference type="SUPFAM" id="SSF158446">
    <property type="entry name" value="IVS-encoded protein-like"/>
    <property type="match status" value="1"/>
</dbReference>
<dbReference type="PANTHER" id="PTHR38471:SF2">
    <property type="entry name" value="FOUR HELIX BUNDLE PROTEIN"/>
    <property type="match status" value="1"/>
</dbReference>
<dbReference type="NCBIfam" id="TIGR02436">
    <property type="entry name" value="four helix bundle protein"/>
    <property type="match status" value="1"/>
</dbReference>
<proteinExistence type="predicted"/>
<dbReference type="KEGG" id="fax:FUAX_36200"/>
<dbReference type="EMBL" id="AP025314">
    <property type="protein sequence ID" value="BDD11188.1"/>
    <property type="molecule type" value="Genomic_DNA"/>
</dbReference>
<dbReference type="InterPro" id="IPR012657">
    <property type="entry name" value="23S_rRNA-intervening_sequence"/>
</dbReference>
<dbReference type="PANTHER" id="PTHR38471">
    <property type="entry name" value="FOUR HELIX BUNDLE PROTEIN"/>
    <property type="match status" value="1"/>
</dbReference>
<dbReference type="AlphaFoldDB" id="A0AAU9CLW7"/>
<protein>
    <submittedName>
        <fullName evidence="1">Four helix bundle protein</fullName>
    </submittedName>
</protein>